<comment type="caution">
    <text evidence="3">The sequence shown here is derived from an EMBL/GenBank/DDBJ whole genome shotgun (WGS) entry which is preliminary data.</text>
</comment>
<dbReference type="Proteomes" id="UP001303046">
    <property type="component" value="Unassembled WGS sequence"/>
</dbReference>
<proteinExistence type="predicted"/>
<reference evidence="3 4" key="1">
    <citation type="submission" date="2023-08" db="EMBL/GenBank/DDBJ databases">
        <title>A Necator americanus chromosomal reference genome.</title>
        <authorList>
            <person name="Ilik V."/>
            <person name="Petrzelkova K.J."/>
            <person name="Pardy F."/>
            <person name="Fuh T."/>
            <person name="Niatou-Singa F.S."/>
            <person name="Gouil Q."/>
            <person name="Baker L."/>
            <person name="Ritchie M.E."/>
            <person name="Jex A.R."/>
            <person name="Gazzola D."/>
            <person name="Li H."/>
            <person name="Toshio Fujiwara R."/>
            <person name="Zhan B."/>
            <person name="Aroian R.V."/>
            <person name="Pafco B."/>
            <person name="Schwarz E.M."/>
        </authorList>
    </citation>
    <scope>NUCLEOTIDE SEQUENCE [LARGE SCALE GENOMIC DNA]</scope>
    <source>
        <strain evidence="3 4">Aroian</strain>
        <tissue evidence="3">Whole animal</tissue>
    </source>
</reference>
<organism evidence="3 4">
    <name type="scientific">Necator americanus</name>
    <name type="common">Human hookworm</name>
    <dbReference type="NCBI Taxonomy" id="51031"/>
    <lineage>
        <taxon>Eukaryota</taxon>
        <taxon>Metazoa</taxon>
        <taxon>Ecdysozoa</taxon>
        <taxon>Nematoda</taxon>
        <taxon>Chromadorea</taxon>
        <taxon>Rhabditida</taxon>
        <taxon>Rhabditina</taxon>
        <taxon>Rhabditomorpha</taxon>
        <taxon>Strongyloidea</taxon>
        <taxon>Ancylostomatidae</taxon>
        <taxon>Bunostominae</taxon>
        <taxon>Necator</taxon>
    </lineage>
</organism>
<sequence length="150" mass="16487">MDERPAKIASSVAVTATIVGVGAAAAYIYSKHFRSIRRQNEHVRHAIEVLGSEIHALRKEIMELKKQENGVIPRTPSRNRGRLRNLEKGGAGDGSSTSQKCNQIYGRISSYQSLTSDTDYADAEEEWESEVVFSSPSKQPAVPLPSMVSI</sequence>
<dbReference type="EMBL" id="JAVFWL010000005">
    <property type="protein sequence ID" value="KAK6759044.1"/>
    <property type="molecule type" value="Genomic_DNA"/>
</dbReference>
<keyword evidence="2" id="KW-0812">Transmembrane</keyword>
<feature type="transmembrane region" description="Helical" evidence="2">
    <location>
        <begin position="6"/>
        <end position="29"/>
    </location>
</feature>
<evidence type="ECO:0000313" key="3">
    <source>
        <dbReference type="EMBL" id="KAK6759044.1"/>
    </source>
</evidence>
<name>A0ABR1E8N2_NECAM</name>
<feature type="region of interest" description="Disordered" evidence="1">
    <location>
        <begin position="70"/>
        <end position="99"/>
    </location>
</feature>
<keyword evidence="2" id="KW-0472">Membrane</keyword>
<keyword evidence="4" id="KW-1185">Reference proteome</keyword>
<protein>
    <submittedName>
        <fullName evidence="3">Uncharacterized protein</fullName>
    </submittedName>
</protein>
<keyword evidence="2" id="KW-1133">Transmembrane helix</keyword>
<accession>A0ABR1E8N2</accession>
<gene>
    <name evidence="3" type="primary">Necator_chrV.g21125</name>
    <name evidence="3" type="ORF">RB195_016332</name>
</gene>
<evidence type="ECO:0000256" key="1">
    <source>
        <dbReference type="SAM" id="MobiDB-lite"/>
    </source>
</evidence>
<evidence type="ECO:0000256" key="2">
    <source>
        <dbReference type="SAM" id="Phobius"/>
    </source>
</evidence>
<feature type="region of interest" description="Disordered" evidence="1">
    <location>
        <begin position="131"/>
        <end position="150"/>
    </location>
</feature>
<evidence type="ECO:0000313" key="4">
    <source>
        <dbReference type="Proteomes" id="UP001303046"/>
    </source>
</evidence>